<feature type="non-terminal residue" evidence="1">
    <location>
        <position position="35"/>
    </location>
</feature>
<reference evidence="1" key="1">
    <citation type="journal article" date="2014" name="Front. Microbiol.">
        <title>High frequency of phylogenetically diverse reductive dehalogenase-homologous genes in deep subseafloor sedimentary metagenomes.</title>
        <authorList>
            <person name="Kawai M."/>
            <person name="Futagami T."/>
            <person name="Toyoda A."/>
            <person name="Takaki Y."/>
            <person name="Nishi S."/>
            <person name="Hori S."/>
            <person name="Arai W."/>
            <person name="Tsubouchi T."/>
            <person name="Morono Y."/>
            <person name="Uchiyama I."/>
            <person name="Ito T."/>
            <person name="Fujiyama A."/>
            <person name="Inagaki F."/>
            <person name="Takami H."/>
        </authorList>
    </citation>
    <scope>NUCLEOTIDE SEQUENCE</scope>
    <source>
        <strain evidence="1">Expedition CK06-06</strain>
    </source>
</reference>
<comment type="caution">
    <text evidence="1">The sequence shown here is derived from an EMBL/GenBank/DDBJ whole genome shotgun (WGS) entry which is preliminary data.</text>
</comment>
<protein>
    <submittedName>
        <fullName evidence="1">Uncharacterized protein</fullName>
    </submittedName>
</protein>
<organism evidence="1">
    <name type="scientific">marine sediment metagenome</name>
    <dbReference type="NCBI Taxonomy" id="412755"/>
    <lineage>
        <taxon>unclassified sequences</taxon>
        <taxon>metagenomes</taxon>
        <taxon>ecological metagenomes</taxon>
    </lineage>
</organism>
<gene>
    <name evidence="1" type="ORF">S06H3_21634</name>
</gene>
<evidence type="ECO:0000313" key="1">
    <source>
        <dbReference type="EMBL" id="GAI07430.1"/>
    </source>
</evidence>
<sequence length="35" mass="3759">MKVLTVATRGGALAVTQTEVVSSALKKIYPDIKIR</sequence>
<proteinExistence type="predicted"/>
<dbReference type="Gene3D" id="3.40.190.10">
    <property type="entry name" value="Periplasmic binding protein-like II"/>
    <property type="match status" value="1"/>
</dbReference>
<dbReference type="EMBL" id="BARV01011395">
    <property type="protein sequence ID" value="GAI07430.1"/>
    <property type="molecule type" value="Genomic_DNA"/>
</dbReference>
<name>X1LYD0_9ZZZZ</name>
<accession>X1LYD0</accession>
<dbReference type="AlphaFoldDB" id="X1LYD0"/>